<evidence type="ECO:0000256" key="1">
    <source>
        <dbReference type="SAM" id="MobiDB-lite"/>
    </source>
</evidence>
<keyword evidence="3" id="KW-1185">Reference proteome</keyword>
<accession>A0A6A4IBB2</accession>
<feature type="compositionally biased region" description="Low complexity" evidence="1">
    <location>
        <begin position="83"/>
        <end position="100"/>
    </location>
</feature>
<protein>
    <submittedName>
        <fullName evidence="2">Uncharacterized protein</fullName>
    </submittedName>
</protein>
<dbReference type="OrthoDB" id="2593174at2759"/>
<gene>
    <name evidence="2" type="ORF">BT96DRAFT_798152</name>
</gene>
<dbReference type="AlphaFoldDB" id="A0A6A4IBB2"/>
<dbReference type="Proteomes" id="UP000799118">
    <property type="component" value="Unassembled WGS sequence"/>
</dbReference>
<organism evidence="2 3">
    <name type="scientific">Gymnopus androsaceus JB14</name>
    <dbReference type="NCBI Taxonomy" id="1447944"/>
    <lineage>
        <taxon>Eukaryota</taxon>
        <taxon>Fungi</taxon>
        <taxon>Dikarya</taxon>
        <taxon>Basidiomycota</taxon>
        <taxon>Agaricomycotina</taxon>
        <taxon>Agaricomycetes</taxon>
        <taxon>Agaricomycetidae</taxon>
        <taxon>Agaricales</taxon>
        <taxon>Marasmiineae</taxon>
        <taxon>Omphalotaceae</taxon>
        <taxon>Gymnopus</taxon>
    </lineage>
</organism>
<feature type="region of interest" description="Disordered" evidence="1">
    <location>
        <begin position="1"/>
        <end position="66"/>
    </location>
</feature>
<name>A0A6A4IBB2_9AGAR</name>
<sequence>LDLQLSDNDNAAGGNVMTSTPYRGSLRAKGKEREDDPPEQIPSDVVDDGIFHSKEKSPRLPSLLHDRSHSFSFGQTVFFSAGDVSNRSSSSSAVPSLTSAETKSSPSPISLRSTDSPSQSSIRSRSRALSDTVFHSMLRSPSTKAPEADINDESSSELVVYAAAKPEPDPFSATANTYYTPQTLIPATPPKGAPRHVRKASREESIIVSLQTQLALQSELCGQYETDLRARDEMVQILGKKIGDLERDELKRKGILRAWKKR</sequence>
<evidence type="ECO:0000313" key="2">
    <source>
        <dbReference type="EMBL" id="KAE9406084.1"/>
    </source>
</evidence>
<feature type="non-terminal residue" evidence="2">
    <location>
        <position position="262"/>
    </location>
</feature>
<dbReference type="EMBL" id="ML769404">
    <property type="protein sequence ID" value="KAE9406084.1"/>
    <property type="molecule type" value="Genomic_DNA"/>
</dbReference>
<reference evidence="2" key="1">
    <citation type="journal article" date="2019" name="Environ. Microbiol.">
        <title>Fungal ecological strategies reflected in gene transcription - a case study of two litter decomposers.</title>
        <authorList>
            <person name="Barbi F."/>
            <person name="Kohler A."/>
            <person name="Barry K."/>
            <person name="Baskaran P."/>
            <person name="Daum C."/>
            <person name="Fauchery L."/>
            <person name="Ihrmark K."/>
            <person name="Kuo A."/>
            <person name="LaButti K."/>
            <person name="Lipzen A."/>
            <person name="Morin E."/>
            <person name="Grigoriev I.V."/>
            <person name="Henrissat B."/>
            <person name="Lindahl B."/>
            <person name="Martin F."/>
        </authorList>
    </citation>
    <scope>NUCLEOTIDE SEQUENCE</scope>
    <source>
        <strain evidence="2">JB14</strain>
    </source>
</reference>
<feature type="compositionally biased region" description="Low complexity" evidence="1">
    <location>
        <begin position="112"/>
        <end position="130"/>
    </location>
</feature>
<proteinExistence type="predicted"/>
<feature type="non-terminal residue" evidence="2">
    <location>
        <position position="1"/>
    </location>
</feature>
<feature type="compositionally biased region" description="Basic and acidic residues" evidence="1">
    <location>
        <begin position="49"/>
        <end position="66"/>
    </location>
</feature>
<feature type="region of interest" description="Disordered" evidence="1">
    <location>
        <begin position="83"/>
        <end position="153"/>
    </location>
</feature>
<evidence type="ECO:0000313" key="3">
    <source>
        <dbReference type="Proteomes" id="UP000799118"/>
    </source>
</evidence>
<feature type="compositionally biased region" description="Polar residues" evidence="1">
    <location>
        <begin position="101"/>
        <end position="111"/>
    </location>
</feature>